<evidence type="ECO:0000313" key="4">
    <source>
        <dbReference type="Proteomes" id="UP001597206"/>
    </source>
</evidence>
<dbReference type="RefSeq" id="WP_379034163.1">
    <property type="nucleotide sequence ID" value="NZ_JBHTLN010000002.1"/>
</dbReference>
<dbReference type="SMART" id="SM00834">
    <property type="entry name" value="CxxC_CXXC_SSSS"/>
    <property type="match status" value="1"/>
</dbReference>
<feature type="region of interest" description="Disordered" evidence="1">
    <location>
        <begin position="61"/>
        <end position="92"/>
    </location>
</feature>
<dbReference type="PANTHER" id="PTHR34404">
    <property type="entry name" value="REGULATORY PROTEIN, FMDB FAMILY"/>
    <property type="match status" value="1"/>
</dbReference>
<dbReference type="EMBL" id="JBHTLN010000002">
    <property type="protein sequence ID" value="MFD1122930.1"/>
    <property type="molecule type" value="Genomic_DNA"/>
</dbReference>
<feature type="compositionally biased region" description="Low complexity" evidence="1">
    <location>
        <begin position="61"/>
        <end position="84"/>
    </location>
</feature>
<dbReference type="InterPro" id="IPR013429">
    <property type="entry name" value="Regulatory_FmdB_Zinc_ribbon"/>
</dbReference>
<comment type="caution">
    <text evidence="3">The sequence shown here is derived from an EMBL/GenBank/DDBJ whole genome shotgun (WGS) entry which is preliminary data.</text>
</comment>
<dbReference type="Proteomes" id="UP001597206">
    <property type="component" value="Unassembled WGS sequence"/>
</dbReference>
<name>A0ABW3PEZ5_9PROT</name>
<evidence type="ECO:0000256" key="1">
    <source>
        <dbReference type="SAM" id="MobiDB-lite"/>
    </source>
</evidence>
<protein>
    <submittedName>
        <fullName evidence="3">FmdB family zinc ribbon protein</fullName>
    </submittedName>
</protein>
<accession>A0ABW3PEZ5</accession>
<organism evidence="3 4">
    <name type="scientific">Methylophilus flavus</name>
    <dbReference type="NCBI Taxonomy" id="640084"/>
    <lineage>
        <taxon>Bacteria</taxon>
        <taxon>Pseudomonadati</taxon>
        <taxon>Pseudomonadota</taxon>
        <taxon>Betaproteobacteria</taxon>
        <taxon>Nitrosomonadales</taxon>
        <taxon>Methylophilaceae</taxon>
        <taxon>Methylophilus</taxon>
    </lineage>
</organism>
<gene>
    <name evidence="3" type="ORF">ACFQ2T_10480</name>
</gene>
<feature type="domain" description="Putative regulatory protein FmdB zinc ribbon" evidence="2">
    <location>
        <begin position="1"/>
        <end position="42"/>
    </location>
</feature>
<sequence>MPIYDFQCSECGYQQELMRKVSAPNVDECPQCKQQTFSKKVSAPNFQLTGSGWYATDFKNGSASGSSKAAEPSSASTETASPAKCATGCACH</sequence>
<dbReference type="Pfam" id="PF09723">
    <property type="entry name" value="Zn_ribbon_8"/>
    <property type="match status" value="1"/>
</dbReference>
<evidence type="ECO:0000259" key="2">
    <source>
        <dbReference type="SMART" id="SM00834"/>
    </source>
</evidence>
<dbReference type="PANTHER" id="PTHR34404:SF2">
    <property type="entry name" value="CONSERVED SERINE RICH PROTEIN"/>
    <property type="match status" value="1"/>
</dbReference>
<evidence type="ECO:0000313" key="3">
    <source>
        <dbReference type="EMBL" id="MFD1122930.1"/>
    </source>
</evidence>
<proteinExistence type="predicted"/>
<reference evidence="4" key="1">
    <citation type="journal article" date="2019" name="Int. J. Syst. Evol. Microbiol.">
        <title>The Global Catalogue of Microorganisms (GCM) 10K type strain sequencing project: providing services to taxonomists for standard genome sequencing and annotation.</title>
        <authorList>
            <consortium name="The Broad Institute Genomics Platform"/>
            <consortium name="The Broad Institute Genome Sequencing Center for Infectious Disease"/>
            <person name="Wu L."/>
            <person name="Ma J."/>
        </authorList>
    </citation>
    <scope>NUCLEOTIDE SEQUENCE [LARGE SCALE GENOMIC DNA]</scope>
    <source>
        <strain evidence="4">CCUG 58411</strain>
    </source>
</reference>
<dbReference type="NCBIfam" id="TIGR02605">
    <property type="entry name" value="CxxC_CxxC_SSSS"/>
    <property type="match status" value="1"/>
</dbReference>
<keyword evidence="4" id="KW-1185">Reference proteome</keyword>